<gene>
    <name evidence="3" type="ORF">EUA98_11555</name>
</gene>
<dbReference type="EMBL" id="SDWW01000026">
    <property type="protein sequence ID" value="RYV50782.1"/>
    <property type="molecule type" value="Genomic_DNA"/>
</dbReference>
<accession>A0A4Q5MYA7</accession>
<dbReference type="AlphaFoldDB" id="A0A4Q5MYA7"/>
<dbReference type="RefSeq" id="WP_130102841.1">
    <property type="nucleotide sequence ID" value="NZ_SDWW01000026.1"/>
</dbReference>
<keyword evidence="4" id="KW-1185">Reference proteome</keyword>
<organism evidence="3 4">
    <name type="scientific">Pengzhenrongella frigida</name>
    <dbReference type="NCBI Taxonomy" id="1259133"/>
    <lineage>
        <taxon>Bacteria</taxon>
        <taxon>Bacillati</taxon>
        <taxon>Actinomycetota</taxon>
        <taxon>Actinomycetes</taxon>
        <taxon>Micrococcales</taxon>
        <taxon>Pengzhenrongella</taxon>
    </lineage>
</organism>
<feature type="chain" id="PRO_5039230679" evidence="1">
    <location>
        <begin position="22"/>
        <end position="329"/>
    </location>
</feature>
<dbReference type="Pfam" id="PF14016">
    <property type="entry name" value="DUF4232"/>
    <property type="match status" value="1"/>
</dbReference>
<feature type="signal peptide" evidence="1">
    <location>
        <begin position="1"/>
        <end position="21"/>
    </location>
</feature>
<evidence type="ECO:0000256" key="1">
    <source>
        <dbReference type="SAM" id="SignalP"/>
    </source>
</evidence>
<dbReference type="OrthoDB" id="5197201at2"/>
<comment type="caution">
    <text evidence="3">The sequence shown here is derived from an EMBL/GenBank/DDBJ whole genome shotgun (WGS) entry which is preliminary data.</text>
</comment>
<evidence type="ECO:0000313" key="4">
    <source>
        <dbReference type="Proteomes" id="UP000293764"/>
    </source>
</evidence>
<dbReference type="Proteomes" id="UP000293764">
    <property type="component" value="Unassembled WGS sequence"/>
</dbReference>
<sequence length="329" mass="34379">MRPHRSVIVGALVAVVGSVGACSADVSHEPAPSVRVVGRVFLPAPRVSDGPAGPCTTTDLDFVVEAFSPTMGNSWAQLRTINHADRPCVLDGLPEVTIDQAGHRLRLTIDHSSTLLDGTDVPTQLTLEPQASATAELFWRGYRDAADQTTAQFARVVLADASSKPASMGTYVPAAPFDIVDGGVMTVGPWVAVGYGAPSYDWPHEPVQSSQRCRARDLVATITGPHNGTSSDDEGPTAELVVVNLGLEPCIVAGDPTVAGPNGQLVGTSREPGEPGQQWVLRPSDGLSRTLPWAAVAPVIDAPDTWTAVAGGDERVPITTWDTGSDAAE</sequence>
<reference evidence="3 4" key="1">
    <citation type="submission" date="2019-01" db="EMBL/GenBank/DDBJ databases">
        <title>Novel species of Cellulomonas.</title>
        <authorList>
            <person name="Liu Q."/>
            <person name="Xin Y.-H."/>
        </authorList>
    </citation>
    <scope>NUCLEOTIDE SEQUENCE [LARGE SCALE GENOMIC DNA]</scope>
    <source>
        <strain evidence="3 4">HLT2-17</strain>
    </source>
</reference>
<evidence type="ECO:0000259" key="2">
    <source>
        <dbReference type="Pfam" id="PF14016"/>
    </source>
</evidence>
<evidence type="ECO:0000313" key="3">
    <source>
        <dbReference type="EMBL" id="RYV50782.1"/>
    </source>
</evidence>
<proteinExistence type="predicted"/>
<protein>
    <submittedName>
        <fullName evidence="3">DUF4232 domain-containing protein</fullName>
    </submittedName>
</protein>
<dbReference type="PROSITE" id="PS51257">
    <property type="entry name" value="PROKAR_LIPOPROTEIN"/>
    <property type="match status" value="1"/>
</dbReference>
<keyword evidence="1" id="KW-0732">Signal</keyword>
<feature type="domain" description="DUF4232" evidence="2">
    <location>
        <begin position="55"/>
        <end position="190"/>
    </location>
</feature>
<dbReference type="InterPro" id="IPR025326">
    <property type="entry name" value="DUF4232"/>
</dbReference>
<name>A0A4Q5MYA7_9MICO</name>